<dbReference type="EMBL" id="CAKMRJ010004684">
    <property type="protein sequence ID" value="CAH1439311.1"/>
    <property type="molecule type" value="Genomic_DNA"/>
</dbReference>
<evidence type="ECO:0000313" key="1">
    <source>
        <dbReference type="EMBL" id="CAH1439311.1"/>
    </source>
</evidence>
<reference evidence="1 2" key="1">
    <citation type="submission" date="2022-01" db="EMBL/GenBank/DDBJ databases">
        <authorList>
            <person name="Xiong W."/>
            <person name="Schranz E."/>
        </authorList>
    </citation>
    <scope>NUCLEOTIDE SEQUENCE [LARGE SCALE GENOMIC DNA]</scope>
</reference>
<accession>A0AAU9NN45</accession>
<name>A0AAU9NN45_9ASTR</name>
<dbReference type="Proteomes" id="UP001157418">
    <property type="component" value="Unassembled WGS sequence"/>
</dbReference>
<protein>
    <recommendedName>
        <fullName evidence="3">HMA domain-containing protein</fullName>
    </recommendedName>
</protein>
<gene>
    <name evidence="1" type="ORF">LVIROSA_LOCUS25517</name>
</gene>
<dbReference type="AlphaFoldDB" id="A0AAU9NN45"/>
<comment type="caution">
    <text evidence="1">The sequence shown here is derived from an EMBL/GenBank/DDBJ whole genome shotgun (WGS) entry which is preliminary data.</text>
</comment>
<keyword evidence="2" id="KW-1185">Reference proteome</keyword>
<evidence type="ECO:0008006" key="3">
    <source>
        <dbReference type="Google" id="ProtNLM"/>
    </source>
</evidence>
<proteinExistence type="predicted"/>
<sequence length="229" mass="25557">MTTTPMTIVLQIDPFCNCEGHIHQVKKTLRDIGGVKLLAMNPEMGKFTILTAKHPEVIKFAFTQTFRKKNIILSLEHPNQLLGFNNPDNLMNISRQSPVSFVTPLGTAADVHDIAKAFVTMSHAKGLKTMEFTQSNTIKMNFTNRDNDQPSTSRSSLIHNVRDDHNDVHVKYDGFEYGSPLPPPPPNTTKPSAPLIPTTENYVYGHPAELYGVPRSSRYDDPHGCCTIL</sequence>
<evidence type="ECO:0000313" key="2">
    <source>
        <dbReference type="Proteomes" id="UP001157418"/>
    </source>
</evidence>
<organism evidence="1 2">
    <name type="scientific">Lactuca virosa</name>
    <dbReference type="NCBI Taxonomy" id="75947"/>
    <lineage>
        <taxon>Eukaryota</taxon>
        <taxon>Viridiplantae</taxon>
        <taxon>Streptophyta</taxon>
        <taxon>Embryophyta</taxon>
        <taxon>Tracheophyta</taxon>
        <taxon>Spermatophyta</taxon>
        <taxon>Magnoliopsida</taxon>
        <taxon>eudicotyledons</taxon>
        <taxon>Gunneridae</taxon>
        <taxon>Pentapetalae</taxon>
        <taxon>asterids</taxon>
        <taxon>campanulids</taxon>
        <taxon>Asterales</taxon>
        <taxon>Asteraceae</taxon>
        <taxon>Cichorioideae</taxon>
        <taxon>Cichorieae</taxon>
        <taxon>Lactucinae</taxon>
        <taxon>Lactuca</taxon>
    </lineage>
</organism>